<keyword evidence="5 8" id="KW-0418">Kinase</keyword>
<dbReference type="FunFam" id="3.40.50.300:FF:000991">
    <property type="entry name" value="Dephospho-CoA kinase"/>
    <property type="match status" value="1"/>
</dbReference>
<evidence type="ECO:0000256" key="6">
    <source>
        <dbReference type="ARBA" id="ARBA00022840"/>
    </source>
</evidence>
<dbReference type="AlphaFoldDB" id="A0A543C1Q5"/>
<comment type="subcellular location">
    <subcellularLocation>
        <location evidence="8">Cytoplasm</location>
    </subcellularLocation>
</comment>
<comment type="catalytic activity">
    <reaction evidence="8">
        <text>3'-dephospho-CoA + ATP = ADP + CoA + H(+)</text>
        <dbReference type="Rhea" id="RHEA:18245"/>
        <dbReference type="ChEBI" id="CHEBI:15378"/>
        <dbReference type="ChEBI" id="CHEBI:30616"/>
        <dbReference type="ChEBI" id="CHEBI:57287"/>
        <dbReference type="ChEBI" id="CHEBI:57328"/>
        <dbReference type="ChEBI" id="CHEBI:456216"/>
        <dbReference type="EC" id="2.7.1.24"/>
    </reaction>
</comment>
<keyword evidence="2 8" id="KW-0963">Cytoplasm</keyword>
<keyword evidence="7 8" id="KW-0173">Coenzyme A biosynthesis</keyword>
<dbReference type="NCBIfam" id="TIGR00152">
    <property type="entry name" value="dephospho-CoA kinase"/>
    <property type="match status" value="1"/>
</dbReference>
<keyword evidence="4 8" id="KW-0547">Nucleotide-binding</keyword>
<dbReference type="GO" id="GO:0005524">
    <property type="term" value="F:ATP binding"/>
    <property type="evidence" value="ECO:0007669"/>
    <property type="project" value="UniProtKB-UniRule"/>
</dbReference>
<accession>A0A543C1Q5</accession>
<dbReference type="CDD" id="cd02022">
    <property type="entry name" value="DPCK"/>
    <property type="match status" value="1"/>
</dbReference>
<dbReference type="Gene3D" id="3.40.50.300">
    <property type="entry name" value="P-loop containing nucleotide triphosphate hydrolases"/>
    <property type="match status" value="1"/>
</dbReference>
<dbReference type="GO" id="GO:0005737">
    <property type="term" value="C:cytoplasm"/>
    <property type="evidence" value="ECO:0007669"/>
    <property type="project" value="UniProtKB-SubCell"/>
</dbReference>
<evidence type="ECO:0000256" key="5">
    <source>
        <dbReference type="ARBA" id="ARBA00022777"/>
    </source>
</evidence>
<dbReference type="InterPro" id="IPR027417">
    <property type="entry name" value="P-loop_NTPase"/>
</dbReference>
<dbReference type="HAMAP" id="MF_00376">
    <property type="entry name" value="Dephospho_CoA_kinase"/>
    <property type="match status" value="1"/>
</dbReference>
<reference evidence="10 11" key="1">
    <citation type="submission" date="2019-06" db="EMBL/GenBank/DDBJ databases">
        <title>Sequencing the genomes of 1000 actinobacteria strains.</title>
        <authorList>
            <person name="Klenk H.-P."/>
        </authorList>
    </citation>
    <scope>NUCLEOTIDE SEQUENCE [LARGE SCALE GENOMIC DNA]</scope>
    <source>
        <strain evidence="10 11">DSM 102200</strain>
    </source>
</reference>
<dbReference type="SUPFAM" id="SSF52540">
    <property type="entry name" value="P-loop containing nucleoside triphosphate hydrolases"/>
    <property type="match status" value="1"/>
</dbReference>
<feature type="binding site" evidence="8">
    <location>
        <begin position="6"/>
        <end position="11"/>
    </location>
    <ligand>
        <name>ATP</name>
        <dbReference type="ChEBI" id="CHEBI:30616"/>
    </ligand>
</feature>
<comment type="caution">
    <text evidence="10">The sequence shown here is derived from an EMBL/GenBank/DDBJ whole genome shotgun (WGS) entry which is preliminary data.</text>
</comment>
<dbReference type="GO" id="GO:0015937">
    <property type="term" value="P:coenzyme A biosynthetic process"/>
    <property type="evidence" value="ECO:0007669"/>
    <property type="project" value="UniProtKB-UniRule"/>
</dbReference>
<evidence type="ECO:0000256" key="7">
    <source>
        <dbReference type="ARBA" id="ARBA00022993"/>
    </source>
</evidence>
<protein>
    <recommendedName>
        <fullName evidence="8 9">Dephospho-CoA kinase</fullName>
        <ecNumber evidence="8 9">2.7.1.24</ecNumber>
    </recommendedName>
    <alternativeName>
        <fullName evidence="8">Dephosphocoenzyme A kinase</fullName>
    </alternativeName>
</protein>
<comment type="pathway">
    <text evidence="8">Cofactor biosynthesis; coenzyme A biosynthesis; CoA from (R)-pantothenate: step 5/5.</text>
</comment>
<dbReference type="GO" id="GO:0004140">
    <property type="term" value="F:dephospho-CoA kinase activity"/>
    <property type="evidence" value="ECO:0007669"/>
    <property type="project" value="UniProtKB-UniRule"/>
</dbReference>
<dbReference type="EMBL" id="VFOZ01000002">
    <property type="protein sequence ID" value="TQL91010.1"/>
    <property type="molecule type" value="Genomic_DNA"/>
</dbReference>
<dbReference type="Proteomes" id="UP000316096">
    <property type="component" value="Unassembled WGS sequence"/>
</dbReference>
<evidence type="ECO:0000256" key="1">
    <source>
        <dbReference type="ARBA" id="ARBA00009018"/>
    </source>
</evidence>
<keyword evidence="11" id="KW-1185">Reference proteome</keyword>
<evidence type="ECO:0000313" key="11">
    <source>
        <dbReference type="Proteomes" id="UP000316096"/>
    </source>
</evidence>
<evidence type="ECO:0000313" key="10">
    <source>
        <dbReference type="EMBL" id="TQL91010.1"/>
    </source>
</evidence>
<dbReference type="PANTHER" id="PTHR10695">
    <property type="entry name" value="DEPHOSPHO-COA KINASE-RELATED"/>
    <property type="match status" value="1"/>
</dbReference>
<evidence type="ECO:0000256" key="3">
    <source>
        <dbReference type="ARBA" id="ARBA00022679"/>
    </source>
</evidence>
<dbReference type="Pfam" id="PF01121">
    <property type="entry name" value="CoaE"/>
    <property type="match status" value="1"/>
</dbReference>
<proteinExistence type="inferred from homology"/>
<sequence length="201" mass="21500">MTGGIGSGKSEVSRRLVSLGAALVDADAVAREVVEPGTPGLAAVAQEFGEEVLRPDGTLDRDRLGAIVFADDGRRERLNAIVHPLIGERMQELVEDAPAGAIVVYDVPLLTENDLAGLYDVVVVVDAPVEEQVRRLTELRGMTEEAARARIAVQATRERRRAVADHVIDNSGTIESLAAQVDDLWAELTRRINGGPPQGGH</sequence>
<evidence type="ECO:0000256" key="4">
    <source>
        <dbReference type="ARBA" id="ARBA00022741"/>
    </source>
</evidence>
<dbReference type="InterPro" id="IPR001977">
    <property type="entry name" value="Depp_CoAkinase"/>
</dbReference>
<comment type="function">
    <text evidence="8">Catalyzes the phosphorylation of the 3'-hydroxyl group of dephosphocoenzyme A to form coenzyme A.</text>
</comment>
<keyword evidence="3 8" id="KW-0808">Transferase</keyword>
<evidence type="ECO:0000256" key="9">
    <source>
        <dbReference type="NCBIfam" id="TIGR00152"/>
    </source>
</evidence>
<dbReference type="EC" id="2.7.1.24" evidence="8 9"/>
<organism evidence="10 11">
    <name type="scientific">Actinoallomurus bryophytorum</name>
    <dbReference type="NCBI Taxonomy" id="1490222"/>
    <lineage>
        <taxon>Bacteria</taxon>
        <taxon>Bacillati</taxon>
        <taxon>Actinomycetota</taxon>
        <taxon>Actinomycetes</taxon>
        <taxon>Streptosporangiales</taxon>
        <taxon>Thermomonosporaceae</taxon>
        <taxon>Actinoallomurus</taxon>
    </lineage>
</organism>
<evidence type="ECO:0000256" key="2">
    <source>
        <dbReference type="ARBA" id="ARBA00022490"/>
    </source>
</evidence>
<keyword evidence="6 8" id="KW-0067">ATP-binding</keyword>
<dbReference type="UniPathway" id="UPA00241">
    <property type="reaction ID" value="UER00356"/>
</dbReference>
<dbReference type="PROSITE" id="PS51219">
    <property type="entry name" value="DPCK"/>
    <property type="match status" value="1"/>
</dbReference>
<evidence type="ECO:0000256" key="8">
    <source>
        <dbReference type="HAMAP-Rule" id="MF_00376"/>
    </source>
</evidence>
<gene>
    <name evidence="8" type="primary">coaE</name>
    <name evidence="10" type="ORF">FB559_8331</name>
</gene>
<dbReference type="PANTHER" id="PTHR10695:SF46">
    <property type="entry name" value="BIFUNCTIONAL COENZYME A SYNTHASE-RELATED"/>
    <property type="match status" value="1"/>
</dbReference>
<dbReference type="NCBIfam" id="NF002879">
    <property type="entry name" value="PRK03333.1"/>
    <property type="match status" value="1"/>
</dbReference>
<name>A0A543C1Q5_9ACTN</name>
<comment type="similarity">
    <text evidence="1 8">Belongs to the CoaE family.</text>
</comment>